<accession>A0A1L7X8L0</accession>
<proteinExistence type="predicted"/>
<evidence type="ECO:0000313" key="2">
    <source>
        <dbReference type="EMBL" id="CZR61375.1"/>
    </source>
</evidence>
<feature type="compositionally biased region" description="Basic and acidic residues" evidence="1">
    <location>
        <begin position="346"/>
        <end position="369"/>
    </location>
</feature>
<organism evidence="2 3">
    <name type="scientific">Phialocephala subalpina</name>
    <dbReference type="NCBI Taxonomy" id="576137"/>
    <lineage>
        <taxon>Eukaryota</taxon>
        <taxon>Fungi</taxon>
        <taxon>Dikarya</taxon>
        <taxon>Ascomycota</taxon>
        <taxon>Pezizomycotina</taxon>
        <taxon>Leotiomycetes</taxon>
        <taxon>Helotiales</taxon>
        <taxon>Mollisiaceae</taxon>
        <taxon>Phialocephala</taxon>
        <taxon>Phialocephala fortinii species complex</taxon>
    </lineage>
</organism>
<dbReference type="EMBL" id="FJOG01000018">
    <property type="protein sequence ID" value="CZR61375.1"/>
    <property type="molecule type" value="Genomic_DNA"/>
</dbReference>
<evidence type="ECO:0000313" key="3">
    <source>
        <dbReference type="Proteomes" id="UP000184330"/>
    </source>
</evidence>
<protein>
    <submittedName>
        <fullName evidence="2">Uncharacterized protein</fullName>
    </submittedName>
</protein>
<feature type="region of interest" description="Disordered" evidence="1">
    <location>
        <begin position="121"/>
        <end position="144"/>
    </location>
</feature>
<gene>
    <name evidence="2" type="ORF">PAC_11271</name>
</gene>
<reference evidence="2 3" key="1">
    <citation type="submission" date="2016-03" db="EMBL/GenBank/DDBJ databases">
        <authorList>
            <person name="Ploux O."/>
        </authorList>
    </citation>
    <scope>NUCLEOTIDE SEQUENCE [LARGE SCALE GENOMIC DNA]</scope>
    <source>
        <strain evidence="2 3">UAMH 11012</strain>
    </source>
</reference>
<dbReference type="OrthoDB" id="3549057at2759"/>
<sequence length="530" mass="59338">MSVSITVSGWGEKMAVSGWEDENRPMIDSTKFLDHIRADSQSTVPKPSRSRSGSYLTVSTIQNIGLPRTFTPRLNVPPARPLQGLVHVPQKLDPSRLEPGLKRTSSNCSWRADNTLPVELEDDIPSGAKQRPVSWAPTASERRHSLPKPLSIHALSTPLWSLETVRPLPEQDDMPTPQVTKKPRPKSYLALVTLERPKYADGTRTPTESTLSVPHKRSSSLFSLDRLLAVVSPKQPRCTSYSSIQSTLVGSPRHPVSLRTPGTPISSCESLVSDRKAFGSSNKTSSGRQPYVYPSYQPQPDLLYLLQLEKGGHRLPSMPNRIPCPREQKQARGYQLNKPSYRPVSKHSDATPNKKEKEKDVRPDAEEEHPKLLSPFIPYYKWSRSRAQHLLALSTVSPSSPPSPSNDIKLAYNLRTGKFRLEKRNIPTRNTSSTSLKDLSLLEHEEGQDRQGDNKSSALVSWFNDDMPPMLCDGRMVIVPLPKTSDRVLVHWRTFDGVSAHLKIKEVVFPNWVVMGISLGKFEEMFVECG</sequence>
<feature type="region of interest" description="Disordered" evidence="1">
    <location>
        <begin position="314"/>
        <end position="369"/>
    </location>
</feature>
<keyword evidence="3" id="KW-1185">Reference proteome</keyword>
<dbReference type="Proteomes" id="UP000184330">
    <property type="component" value="Unassembled WGS sequence"/>
</dbReference>
<dbReference type="AlphaFoldDB" id="A0A1L7X8L0"/>
<evidence type="ECO:0000256" key="1">
    <source>
        <dbReference type="SAM" id="MobiDB-lite"/>
    </source>
</evidence>
<name>A0A1L7X8L0_9HELO</name>